<organism evidence="6 7">
    <name type="scientific">Trichogramma kaykai</name>
    <dbReference type="NCBI Taxonomy" id="54128"/>
    <lineage>
        <taxon>Eukaryota</taxon>
        <taxon>Metazoa</taxon>
        <taxon>Ecdysozoa</taxon>
        <taxon>Arthropoda</taxon>
        <taxon>Hexapoda</taxon>
        <taxon>Insecta</taxon>
        <taxon>Pterygota</taxon>
        <taxon>Neoptera</taxon>
        <taxon>Endopterygota</taxon>
        <taxon>Hymenoptera</taxon>
        <taxon>Apocrita</taxon>
        <taxon>Proctotrupomorpha</taxon>
        <taxon>Chalcidoidea</taxon>
        <taxon>Trichogrammatidae</taxon>
        <taxon>Trichogramma</taxon>
    </lineage>
</organism>
<dbReference type="FunFam" id="2.120.10.30:FF:000045">
    <property type="entry name" value="Blast:Protein yellow"/>
    <property type="match status" value="1"/>
</dbReference>
<dbReference type="Pfam" id="PF03022">
    <property type="entry name" value="MRJP"/>
    <property type="match status" value="1"/>
</dbReference>
<keyword evidence="7" id="KW-1185">Reference proteome</keyword>
<keyword evidence="4" id="KW-0732">Signal</keyword>
<evidence type="ECO:0000313" key="7">
    <source>
        <dbReference type="Proteomes" id="UP001627154"/>
    </source>
</evidence>
<evidence type="ECO:0000256" key="3">
    <source>
        <dbReference type="ARBA" id="ARBA00022525"/>
    </source>
</evidence>
<comment type="similarity">
    <text evidence="2">Belongs to the major royal jelly protein family.</text>
</comment>
<feature type="compositionally biased region" description="Polar residues" evidence="5">
    <location>
        <begin position="204"/>
        <end position="223"/>
    </location>
</feature>
<reference evidence="6 7" key="1">
    <citation type="journal article" date="2024" name="bioRxiv">
        <title>A reference genome for Trichogramma kaykai: A tiny desert-dwelling parasitoid wasp with competing sex-ratio distorters.</title>
        <authorList>
            <person name="Culotta J."/>
            <person name="Lindsey A.R."/>
        </authorList>
    </citation>
    <scope>NUCLEOTIDE SEQUENCE [LARGE SCALE GENOMIC DNA]</scope>
    <source>
        <strain evidence="6 7">KSX58</strain>
    </source>
</reference>
<evidence type="ECO:0000256" key="4">
    <source>
        <dbReference type="ARBA" id="ARBA00022729"/>
    </source>
</evidence>
<comment type="subcellular location">
    <subcellularLocation>
        <location evidence="1">Secreted</location>
    </subcellularLocation>
</comment>
<dbReference type="PANTHER" id="PTHR10009">
    <property type="entry name" value="PROTEIN YELLOW-RELATED"/>
    <property type="match status" value="1"/>
</dbReference>
<comment type="caution">
    <text evidence="6">The sequence shown here is derived from an EMBL/GenBank/DDBJ whole genome shotgun (WGS) entry which is preliminary data.</text>
</comment>
<keyword evidence="3" id="KW-0964">Secreted</keyword>
<dbReference type="InterPro" id="IPR011042">
    <property type="entry name" value="6-blade_b-propeller_TolB-like"/>
</dbReference>
<dbReference type="Gene3D" id="2.120.10.30">
    <property type="entry name" value="TolB, C-terminal domain"/>
    <property type="match status" value="1"/>
</dbReference>
<dbReference type="GO" id="GO:0005576">
    <property type="term" value="C:extracellular region"/>
    <property type="evidence" value="ECO:0007669"/>
    <property type="project" value="UniProtKB-SubCell"/>
</dbReference>
<dbReference type="Proteomes" id="UP001627154">
    <property type="component" value="Unassembled WGS sequence"/>
</dbReference>
<evidence type="ECO:0000256" key="2">
    <source>
        <dbReference type="ARBA" id="ARBA00009127"/>
    </source>
</evidence>
<gene>
    <name evidence="6" type="ORF">TKK_010466</name>
</gene>
<accession>A0ABD2WRH1</accession>
<feature type="region of interest" description="Disordered" evidence="5">
    <location>
        <begin position="106"/>
        <end position="223"/>
    </location>
</feature>
<evidence type="ECO:0000313" key="6">
    <source>
        <dbReference type="EMBL" id="KAL3395355.1"/>
    </source>
</evidence>
<feature type="compositionally biased region" description="Basic and acidic residues" evidence="5">
    <location>
        <begin position="193"/>
        <end position="203"/>
    </location>
</feature>
<proteinExistence type="inferred from homology"/>
<feature type="compositionally biased region" description="Basic residues" evidence="5">
    <location>
        <begin position="1"/>
        <end position="19"/>
    </location>
</feature>
<dbReference type="EMBL" id="JBJJXI010000082">
    <property type="protein sequence ID" value="KAL3395355.1"/>
    <property type="molecule type" value="Genomic_DNA"/>
</dbReference>
<sequence length="651" mass="74884">MVQKYRRKIHGRSRKHRIRTPTSTSRSSSSDRVRRKLESELDSAHVANLWHSDPDPIYRYHQDFVDKYYGAQPWNYPPKPWMANNIVPWLVTLSLLGFQDLADTTSRPNSQISQELEAPPLPSITSSPVTDFVMPTTASFDDPAFGPEEPPAHSDCDFPSNHNYDNVEGSKITKRPHGFQIDPNFSSTQSNHLDTKKKERNLDNQKGFNSNSIVQTPKNSNRLNQSERFYNPSHSFKPPKDSGFKDEYAGPAMELAYYWKTVDYEFDNDEDRRSLLYAGTFIPENNLPLGLEISKDRIFVSLPRWKKGIPATLATISTNSDDRSPKLKPYPDWRWHHLGNCQGLTSVFRMQIDDCDRLWVLDSGKIDITTEPKQICPPTIFVFDLYTDELIKAYTLPPDQIKEDSLYSNIIVDVKNDECERAVAYAADVWRFGLVVYDFFNDSSFRLQHHYFFPDPLSSKFNLHGLEFQWTDGLFGLALTPVDVNYEKTMFFHPMSSFREFAVPLSALRDQRTAENSSDKFVPVGKPRAKDYGHSSGSTIDRNGVMFFNMVTRDSVWCWDTRKEYIPQNLGVVGASNISLVFPNDIRMDHEEDQNLWVLSNRLPMYLYGYLNKNEVNFRILKASAKEAVKNTVCDPNYIVPDSLPSLDVTC</sequence>
<protein>
    <recommendedName>
        <fullName evidence="8">Bee-milk protein</fullName>
    </recommendedName>
</protein>
<evidence type="ECO:0008006" key="8">
    <source>
        <dbReference type="Google" id="ProtNLM"/>
    </source>
</evidence>
<feature type="region of interest" description="Disordered" evidence="5">
    <location>
        <begin position="1"/>
        <end position="33"/>
    </location>
</feature>
<name>A0ABD2WRH1_9HYME</name>
<dbReference type="AlphaFoldDB" id="A0ABD2WRH1"/>
<dbReference type="PRINTS" id="PR01366">
    <property type="entry name" value="ROYALJELLY"/>
</dbReference>
<feature type="compositionally biased region" description="Polar residues" evidence="5">
    <location>
        <begin position="183"/>
        <end position="192"/>
    </location>
</feature>
<evidence type="ECO:0000256" key="1">
    <source>
        <dbReference type="ARBA" id="ARBA00004613"/>
    </source>
</evidence>
<dbReference type="InterPro" id="IPR017996">
    <property type="entry name" value="MRJP/yellow-related"/>
</dbReference>
<dbReference type="PANTHER" id="PTHR10009:SF13">
    <property type="entry name" value="DOPAMINECHROME TAUTOMERASE"/>
    <property type="match status" value="1"/>
</dbReference>
<evidence type="ECO:0000256" key="5">
    <source>
        <dbReference type="SAM" id="MobiDB-lite"/>
    </source>
</evidence>